<protein>
    <recommendedName>
        <fullName evidence="3">PIH1 N-terminal domain-containing protein</fullName>
    </recommendedName>
</protein>
<comment type="function">
    <text evidence="2">Involved in the assembly of C/D box small nucleolar ribonucleoprotein (snoRNP) particles. Recruits the SWI/SNF complex to the core promoter of rRNA genes and enhances pre-rRNA transcription. Mediates interaction of TELO2 with the R2TP complex which is necessary for the stability of MTOR and SMG1. Positively regulates the assembly and activity of the mTORC1 complex.</text>
</comment>
<dbReference type="GO" id="GO:0000492">
    <property type="term" value="P:box C/D snoRNP assembly"/>
    <property type="evidence" value="ECO:0007669"/>
    <property type="project" value="TreeGrafter"/>
</dbReference>
<dbReference type="GeneID" id="106667037"/>
<dbReference type="Proteomes" id="UP000494040">
    <property type="component" value="Unassembled WGS sequence"/>
</dbReference>
<dbReference type="OrthoDB" id="5135119at2759"/>
<evidence type="ECO:0000256" key="1">
    <source>
        <dbReference type="ARBA" id="ARBA00008511"/>
    </source>
</evidence>
<dbReference type="GO" id="GO:0006364">
    <property type="term" value="P:rRNA processing"/>
    <property type="evidence" value="ECO:0007669"/>
    <property type="project" value="TreeGrafter"/>
</dbReference>
<comment type="similarity">
    <text evidence="1">Belongs to the PIH1 family.</text>
</comment>
<evidence type="ECO:0000259" key="3">
    <source>
        <dbReference type="Pfam" id="PF08190"/>
    </source>
</evidence>
<dbReference type="GO" id="GO:1990904">
    <property type="term" value="C:ribonucleoprotein complex"/>
    <property type="evidence" value="ECO:0007669"/>
    <property type="project" value="TreeGrafter"/>
</dbReference>
<name>A0A8I6SVB5_CIMLE</name>
<evidence type="ECO:0000313" key="5">
    <source>
        <dbReference type="Proteomes" id="UP000494040"/>
    </source>
</evidence>
<dbReference type="KEGG" id="clec:106667037"/>
<dbReference type="AlphaFoldDB" id="A0A8I6SVB5"/>
<evidence type="ECO:0000256" key="2">
    <source>
        <dbReference type="ARBA" id="ARBA00046233"/>
    </source>
</evidence>
<evidence type="ECO:0000313" key="4">
    <source>
        <dbReference type="EnsemblMetazoa" id="XP_024085965.1"/>
    </source>
</evidence>
<sequence>MDRSSEILDDSISKLLNKRPENKDDDIPCKMVKPSPGFCVKTHTLEGDKVFMNICYTDDIPEPEDLTDAELITILESEEPATFKVPMSLGSLHTEVDKSGNLCSAYDIAINSRFFNKIVTNQLFQTFFLTVVMEGLMDKYSLELTLREPKPYHIIKNRKCLGTLQMHRIQQRPVRKNVPLIQELPYVSPYTKVETKPNLNENKEQPKSMDCNPTVTRKYGVKKTDSKLLLNDELDESLDIRLTPQPKAKPLIEELPELSKQKSIKKKPLIEEISDDEYNKIKQQSKKQCEVIETDVKNSSKEVKSDNFPVNEISHLDINECDELKDNKFDTSKENLLAVDDNNKVRLFGVPNNERPEKIVAFIKFKALSGQDISLDVSEKRVVACGKKSPDLVDFNLPVRITPEKVTANYCVNLQVLKLILPIMQLQESVMAID</sequence>
<reference evidence="4" key="1">
    <citation type="submission" date="2022-01" db="UniProtKB">
        <authorList>
            <consortium name="EnsemblMetazoa"/>
        </authorList>
    </citation>
    <scope>IDENTIFICATION</scope>
</reference>
<keyword evidence="5" id="KW-1185">Reference proteome</keyword>
<dbReference type="GO" id="GO:0005737">
    <property type="term" value="C:cytoplasm"/>
    <property type="evidence" value="ECO:0007669"/>
    <property type="project" value="TreeGrafter"/>
</dbReference>
<dbReference type="PANTHER" id="PTHR22997:SF0">
    <property type="entry name" value="PIH1 DOMAIN-CONTAINING PROTEIN 1"/>
    <property type="match status" value="1"/>
</dbReference>
<organism evidence="4 5">
    <name type="scientific">Cimex lectularius</name>
    <name type="common">Bed bug</name>
    <name type="synonym">Acanthia lectularia</name>
    <dbReference type="NCBI Taxonomy" id="79782"/>
    <lineage>
        <taxon>Eukaryota</taxon>
        <taxon>Metazoa</taxon>
        <taxon>Ecdysozoa</taxon>
        <taxon>Arthropoda</taxon>
        <taxon>Hexapoda</taxon>
        <taxon>Insecta</taxon>
        <taxon>Pterygota</taxon>
        <taxon>Neoptera</taxon>
        <taxon>Paraneoptera</taxon>
        <taxon>Hemiptera</taxon>
        <taxon>Heteroptera</taxon>
        <taxon>Panheteroptera</taxon>
        <taxon>Cimicomorpha</taxon>
        <taxon>Cimicidae</taxon>
        <taxon>Cimex</taxon>
    </lineage>
</organism>
<dbReference type="InterPro" id="IPR050734">
    <property type="entry name" value="PIH1/Kintoun_subfamily"/>
</dbReference>
<accession>A0A8I6SVB5</accession>
<dbReference type="EnsemblMetazoa" id="XM_024230197.1">
    <property type="protein sequence ID" value="XP_024085965.1"/>
    <property type="gene ID" value="LOC106667037"/>
</dbReference>
<dbReference type="GO" id="GO:0097255">
    <property type="term" value="C:R2TP complex"/>
    <property type="evidence" value="ECO:0007669"/>
    <property type="project" value="TreeGrafter"/>
</dbReference>
<proteinExistence type="inferred from homology"/>
<dbReference type="Pfam" id="PF08190">
    <property type="entry name" value="PIH1"/>
    <property type="match status" value="1"/>
</dbReference>
<dbReference type="InterPro" id="IPR012981">
    <property type="entry name" value="PIH1_N"/>
</dbReference>
<dbReference type="PANTHER" id="PTHR22997">
    <property type="entry name" value="PIH1 DOMAIN-CONTAINING PROTEIN 1"/>
    <property type="match status" value="1"/>
</dbReference>
<feature type="domain" description="PIH1 N-terminal" evidence="3">
    <location>
        <begin position="24"/>
        <end position="173"/>
    </location>
</feature>
<dbReference type="RefSeq" id="XP_024085965.1">
    <property type="nucleotide sequence ID" value="XM_024230197.1"/>
</dbReference>